<sequence length="500" mass="56055">MLNIQVPPPFAPQITKINEIESNPKWQGLKILNAQADPSIAEKMKVGGYEFMSPSAGYTMISGILSKKGYIGEKGKPRVVITINPSLQAFVDLVKYDPSNPPTQDYYALGMKEMHERTQSDFKGQKQHNKIDFRDYILEGLRGDRTLFLPTISGWMSSKVFEKTVFVSFDETNPNALYGYMWLPRAPIMQADGQTQTAALFAVSQTIDAIDTGALSDLTVSLEIELNMDERKAGQSFADRNGRGSKKNKNLVISLDTSSALSELRLEASKGSVFEHRLATGRNTSTSETATTCIVDLSTMEQMILNVVSYGRVKPENFKHFHVPTFQPFVRDFLQMLDRLFKDKWLENTPPDSDPFRRIYVHGWAFALKAIALAYHKSRIHELGPLSAAIGKADAGKPVDLAYHEQVAVLKSKSVDIPKVTAAELEERLSKIKWERYRKHWISLTGAKMKDGKIRRAPLKSQGNELKAVGQAQNTAYIIKAVEEKILSSNWTELTNMDDA</sequence>
<evidence type="ECO:0000313" key="1">
    <source>
        <dbReference type="EMBL" id="ONN70632.1"/>
    </source>
</evidence>
<name>A0ABX3IQJ4_9PSED</name>
<dbReference type="EMBL" id="MTLN01000008">
    <property type="protein sequence ID" value="ONN70632.1"/>
    <property type="molecule type" value="Genomic_DNA"/>
</dbReference>
<keyword evidence="2" id="KW-1185">Reference proteome</keyword>
<gene>
    <name evidence="1" type="ORF">BVL52_20570</name>
</gene>
<comment type="caution">
    <text evidence="1">The sequence shown here is derived from an EMBL/GenBank/DDBJ whole genome shotgun (WGS) entry which is preliminary data.</text>
</comment>
<reference evidence="1 2" key="1">
    <citation type="submission" date="2017-01" db="EMBL/GenBank/DDBJ databases">
        <title>Pseudomonas psychrotolerans genome sequencing and assembly.</title>
        <authorList>
            <person name="Vyas B."/>
            <person name="Mayilraj S."/>
        </authorList>
    </citation>
    <scope>NUCLEOTIDE SEQUENCE [LARGE SCALE GENOMIC DNA]</scope>
    <source>
        <strain evidence="1 2">SDS18</strain>
    </source>
</reference>
<proteinExistence type="predicted"/>
<protein>
    <submittedName>
        <fullName evidence="1">Uncharacterized protein</fullName>
    </submittedName>
</protein>
<dbReference type="RefSeq" id="WP_077172910.1">
    <property type="nucleotide sequence ID" value="NZ_MTLN01000008.1"/>
</dbReference>
<evidence type="ECO:0000313" key="2">
    <source>
        <dbReference type="Proteomes" id="UP000189310"/>
    </source>
</evidence>
<dbReference type="Proteomes" id="UP000189310">
    <property type="component" value="Unassembled WGS sequence"/>
</dbReference>
<organism evidence="1 2">
    <name type="scientific">Pseudomonas oryzihabitans</name>
    <dbReference type="NCBI Taxonomy" id="47885"/>
    <lineage>
        <taxon>Bacteria</taxon>
        <taxon>Pseudomonadati</taxon>
        <taxon>Pseudomonadota</taxon>
        <taxon>Gammaproteobacteria</taxon>
        <taxon>Pseudomonadales</taxon>
        <taxon>Pseudomonadaceae</taxon>
        <taxon>Pseudomonas</taxon>
    </lineage>
</organism>
<accession>A0ABX3IQJ4</accession>